<dbReference type="RefSeq" id="WP_012914887.1">
    <property type="nucleotide sequence ID" value="NC_013722.1"/>
</dbReference>
<feature type="domain" description="Peptidase S53" evidence="10">
    <location>
        <begin position="201"/>
        <end position="621"/>
    </location>
</feature>
<evidence type="ECO:0000256" key="6">
    <source>
        <dbReference type="ARBA" id="ARBA00022837"/>
    </source>
</evidence>
<dbReference type="KEGG" id="xal:XALC_0328"/>
<feature type="active site" description="Charge relay system" evidence="8">
    <location>
        <position position="296"/>
    </location>
</feature>
<dbReference type="SUPFAM" id="SSF54897">
    <property type="entry name" value="Protease propeptides/inhibitors"/>
    <property type="match status" value="1"/>
</dbReference>
<evidence type="ECO:0000256" key="7">
    <source>
        <dbReference type="ARBA" id="ARBA00023145"/>
    </source>
</evidence>
<comment type="caution">
    <text evidence="8">Lacks conserved residue(s) required for the propagation of feature annotation.</text>
</comment>
<keyword evidence="7" id="KW-0865">Zymogen</keyword>
<dbReference type="eggNOG" id="COG4934">
    <property type="taxonomic scope" value="Bacteria"/>
</dbReference>
<dbReference type="PATRIC" id="fig|29447.3.peg.335"/>
<dbReference type="SUPFAM" id="SSF52743">
    <property type="entry name" value="Subtilisin-like"/>
    <property type="match status" value="1"/>
</dbReference>
<comment type="cofactor">
    <cofactor evidence="1">
        <name>Ca(2+)</name>
        <dbReference type="ChEBI" id="CHEBI:29108"/>
    </cofactor>
</comment>
<dbReference type="Proteomes" id="UP000001890">
    <property type="component" value="Chromosome"/>
</dbReference>
<feature type="active site" description="Charge relay system" evidence="8">
    <location>
        <position position="541"/>
    </location>
</feature>
<dbReference type="EMBL" id="FP565176">
    <property type="protein sequence ID" value="CBA14870.1"/>
    <property type="molecule type" value="Genomic_DNA"/>
</dbReference>
<feature type="chain" id="PRO_5003036938" evidence="9">
    <location>
        <begin position="28"/>
        <end position="632"/>
    </location>
</feature>
<name>D2UB10_XANAP</name>
<evidence type="ECO:0000256" key="4">
    <source>
        <dbReference type="ARBA" id="ARBA00022801"/>
    </source>
</evidence>
<dbReference type="InterPro" id="IPR036852">
    <property type="entry name" value="Peptidase_S8/S53_dom_sf"/>
</dbReference>
<dbReference type="CDD" id="cd04056">
    <property type="entry name" value="Peptidases_S53"/>
    <property type="match status" value="1"/>
</dbReference>
<dbReference type="InterPro" id="IPR050819">
    <property type="entry name" value="Tripeptidyl-peptidase_I"/>
</dbReference>
<evidence type="ECO:0000256" key="2">
    <source>
        <dbReference type="ARBA" id="ARBA00022670"/>
    </source>
</evidence>
<sequence length="632" mass="67320">MINRMPHQRLLTTVLSAAMLLCSGAQATQNPTLQNRTLDAMTTALRAAPVTFDVHLPLRDQAGLDALLAEMQDPQSPHYHQWLKPEEFASRFGPLPAQVAQVRAALEGAHMTVTQQGETLHVSASADDVERLFAVSLTADLQAGKRDRLASDSPLQLPAPLRDSGATVIGLDRGLPPYQVNSIIKQLNQAQLDNLNSPTGPYAYNDLKQAYDYPSYQAMIGPPGHHRRLDGTGTTVAILMASDVLDSDVDLFFNQQNFSRNGAGHVNPKLYARRYVAGAKPVINDKSSAAPEAALDVETVLGGAPGANVILYVIPDFSDESIYAGYRQIVRDNKADVVSLSLGGCELYRTPAYNGGKDLTSLLRTYDELFRQGSAQGITFIAASGDNGGLGCADTNYLVDGKDGRYVLGVQYPAADPHVTAVGGGNLFTAYKQGSADSSYLRETAYADPLTAKDYYGKGAILAGGYWGAGGGVSTIFNRPLYQLRALGCRYGQMRLVPDVGMLVGGCPGSATQPCQEGRKIGASAALLAYNGQMHEAIGTSVAAPEFASVAALLVEKQGRQGNLNPYLYRLAANYPKAFHRDIPGYNGVVSNDVPLQGKYNYTVGLGTPDVRLLIGALDAAPAGVPRSPSNP</sequence>
<organism evidence="11 12">
    <name type="scientific">Xanthomonas albilineans (strain GPE PC73 / CFBP 7063)</name>
    <dbReference type="NCBI Taxonomy" id="380358"/>
    <lineage>
        <taxon>Bacteria</taxon>
        <taxon>Pseudomonadati</taxon>
        <taxon>Pseudomonadota</taxon>
        <taxon>Gammaproteobacteria</taxon>
        <taxon>Lysobacterales</taxon>
        <taxon>Lysobacteraceae</taxon>
        <taxon>Xanthomonas</taxon>
    </lineage>
</organism>
<evidence type="ECO:0000259" key="10">
    <source>
        <dbReference type="PROSITE" id="PS51695"/>
    </source>
</evidence>
<evidence type="ECO:0000256" key="1">
    <source>
        <dbReference type="ARBA" id="ARBA00001913"/>
    </source>
</evidence>
<dbReference type="Gene3D" id="3.40.50.200">
    <property type="entry name" value="Peptidase S8/S53 domain"/>
    <property type="match status" value="1"/>
</dbReference>
<evidence type="ECO:0000313" key="12">
    <source>
        <dbReference type="Proteomes" id="UP000001890"/>
    </source>
</evidence>
<protein>
    <submittedName>
        <fullName evidence="11">Putative protease protein</fullName>
    </submittedName>
</protein>
<dbReference type="AlphaFoldDB" id="D2UB10"/>
<dbReference type="InterPro" id="IPR015366">
    <property type="entry name" value="S53_propep"/>
</dbReference>
<feature type="signal peptide" evidence="9">
    <location>
        <begin position="1"/>
        <end position="27"/>
    </location>
</feature>
<dbReference type="GO" id="GO:0008240">
    <property type="term" value="F:tripeptidyl-peptidase activity"/>
    <property type="evidence" value="ECO:0007669"/>
    <property type="project" value="TreeGrafter"/>
</dbReference>
<dbReference type="STRING" id="380358.XALC_0328"/>
<dbReference type="GO" id="GO:0046872">
    <property type="term" value="F:metal ion binding"/>
    <property type="evidence" value="ECO:0007669"/>
    <property type="project" value="UniProtKB-KW"/>
</dbReference>
<dbReference type="GO" id="GO:0004252">
    <property type="term" value="F:serine-type endopeptidase activity"/>
    <property type="evidence" value="ECO:0007669"/>
    <property type="project" value="UniProtKB-UniRule"/>
</dbReference>
<keyword evidence="4 8" id="KW-0378">Hydrolase</keyword>
<dbReference type="InterPro" id="IPR000209">
    <property type="entry name" value="Peptidase_S8/S53_dom"/>
</dbReference>
<keyword evidence="5 8" id="KW-0720">Serine protease</keyword>
<dbReference type="PROSITE" id="PS51695">
    <property type="entry name" value="SEDOLISIN"/>
    <property type="match status" value="1"/>
</dbReference>
<evidence type="ECO:0000256" key="8">
    <source>
        <dbReference type="PROSITE-ProRule" id="PRU01032"/>
    </source>
</evidence>
<dbReference type="SMART" id="SM00944">
    <property type="entry name" value="Pro-kuma_activ"/>
    <property type="match status" value="1"/>
</dbReference>
<evidence type="ECO:0000256" key="9">
    <source>
        <dbReference type="SAM" id="SignalP"/>
    </source>
</evidence>
<keyword evidence="9" id="KW-0732">Signal</keyword>
<proteinExistence type="predicted"/>
<evidence type="ECO:0000256" key="3">
    <source>
        <dbReference type="ARBA" id="ARBA00022723"/>
    </source>
</evidence>
<accession>D2UB10</accession>
<dbReference type="OrthoDB" id="127592at2"/>
<keyword evidence="12" id="KW-1185">Reference proteome</keyword>
<dbReference type="PANTHER" id="PTHR14218:SF15">
    <property type="entry name" value="TRIPEPTIDYL-PEPTIDASE 1"/>
    <property type="match status" value="1"/>
</dbReference>
<keyword evidence="3" id="KW-0479">Metal-binding</keyword>
<evidence type="ECO:0000313" key="11">
    <source>
        <dbReference type="EMBL" id="CBA14870.1"/>
    </source>
</evidence>
<keyword evidence="6" id="KW-0106">Calcium</keyword>
<evidence type="ECO:0000256" key="5">
    <source>
        <dbReference type="ARBA" id="ARBA00022825"/>
    </source>
</evidence>
<dbReference type="GO" id="GO:0006508">
    <property type="term" value="P:proteolysis"/>
    <property type="evidence" value="ECO:0007669"/>
    <property type="project" value="UniProtKB-KW"/>
</dbReference>
<dbReference type="Pfam" id="PF00082">
    <property type="entry name" value="Peptidase_S8"/>
    <property type="match status" value="1"/>
</dbReference>
<keyword evidence="2 8" id="KW-0645">Protease</keyword>
<gene>
    <name evidence="11" type="ordered locus">XALc_0328</name>
</gene>
<dbReference type="GeneID" id="57875637"/>
<dbReference type="Pfam" id="PF09286">
    <property type="entry name" value="Pro-kuma_activ"/>
    <property type="match status" value="1"/>
</dbReference>
<dbReference type="PANTHER" id="PTHR14218">
    <property type="entry name" value="PROTEASE S8 TRIPEPTIDYL PEPTIDASE I CLN2"/>
    <property type="match status" value="1"/>
</dbReference>
<dbReference type="CDD" id="cd11377">
    <property type="entry name" value="Pro-peptidase_S53"/>
    <property type="match status" value="1"/>
</dbReference>
<feature type="active site" description="Charge relay system" evidence="8">
    <location>
        <position position="292"/>
    </location>
</feature>
<dbReference type="InterPro" id="IPR030400">
    <property type="entry name" value="Sedolisin_dom"/>
</dbReference>
<reference evidence="11 12" key="1">
    <citation type="journal article" date="2009" name="BMC Genomics">
        <title>The complete genome sequence of Xanthomonas albilineans provides new insights into the reductive genome evolution of the xylem-limited Xanthomonadaceae.</title>
        <authorList>
            <person name="Pieretti I."/>
            <person name="Royer M."/>
            <person name="Barbe V."/>
            <person name="Carrere S."/>
            <person name="Koebnik R."/>
            <person name="Cociancich S."/>
            <person name="Couloux A."/>
            <person name="Darrasse A."/>
            <person name="Gouzy J."/>
            <person name="Jacques M.A."/>
            <person name="Lauber E."/>
            <person name="Manceau C."/>
            <person name="Mangenot S."/>
            <person name="Poussier S."/>
            <person name="Segurens B."/>
            <person name="Szurek B."/>
            <person name="Verdier V."/>
            <person name="Arlat M."/>
            <person name="Rott P."/>
        </authorList>
    </citation>
    <scope>NUCLEOTIDE SEQUENCE [LARGE SCALE GENOMIC DNA]</scope>
    <source>
        <strain evidence="12">GPE PC73 / CFBP 7063</strain>
    </source>
</reference>